<dbReference type="GO" id="GO:0046872">
    <property type="term" value="F:metal ion binding"/>
    <property type="evidence" value="ECO:0007669"/>
    <property type="project" value="UniProtKB-KW"/>
</dbReference>
<dbReference type="AlphaFoldDB" id="A0A5B9PH63"/>
<feature type="domain" description="Plant heme peroxidase family profile" evidence="11">
    <location>
        <begin position="159"/>
        <end position="471"/>
    </location>
</feature>
<comment type="catalytic activity">
    <reaction evidence="7 8 9">
        <text>2 H2O2 = O2 + 2 H2O</text>
        <dbReference type="Rhea" id="RHEA:20309"/>
        <dbReference type="ChEBI" id="CHEBI:15377"/>
        <dbReference type="ChEBI" id="CHEBI:15379"/>
        <dbReference type="ChEBI" id="CHEBI:16240"/>
        <dbReference type="EC" id="1.11.1.21"/>
    </reaction>
</comment>
<evidence type="ECO:0000256" key="2">
    <source>
        <dbReference type="ARBA" id="ARBA00022617"/>
    </source>
</evidence>
<dbReference type="InterPro" id="IPR000763">
    <property type="entry name" value="Catalase_peroxidase"/>
</dbReference>
<evidence type="ECO:0000259" key="11">
    <source>
        <dbReference type="PROSITE" id="PS50873"/>
    </source>
</evidence>
<keyword evidence="13" id="KW-1185">Reference proteome</keyword>
<dbReference type="PROSITE" id="PS00435">
    <property type="entry name" value="PEROXIDASE_1"/>
    <property type="match status" value="1"/>
</dbReference>
<dbReference type="GO" id="GO:0020037">
    <property type="term" value="F:heme binding"/>
    <property type="evidence" value="ECO:0007669"/>
    <property type="project" value="InterPro"/>
</dbReference>
<dbReference type="PROSITE" id="PS50873">
    <property type="entry name" value="PEROXIDASE_4"/>
    <property type="match status" value="1"/>
</dbReference>
<comment type="catalytic activity">
    <reaction evidence="8 9">
        <text>H2O2 + AH2 = A + 2 H2O</text>
        <dbReference type="Rhea" id="RHEA:30275"/>
        <dbReference type="ChEBI" id="CHEBI:13193"/>
        <dbReference type="ChEBI" id="CHEBI:15377"/>
        <dbReference type="ChEBI" id="CHEBI:16240"/>
        <dbReference type="ChEBI" id="CHEBI:17499"/>
        <dbReference type="EC" id="1.11.1.21"/>
    </reaction>
</comment>
<feature type="binding site" description="axial binding residue" evidence="8">
    <location>
        <position position="306"/>
    </location>
    <ligand>
        <name>heme b</name>
        <dbReference type="ChEBI" id="CHEBI:60344"/>
    </ligand>
    <ligandPart>
        <name>Fe</name>
        <dbReference type="ChEBI" id="CHEBI:18248"/>
    </ligandPart>
</feature>
<evidence type="ECO:0000256" key="7">
    <source>
        <dbReference type="ARBA" id="ARBA00049145"/>
    </source>
</evidence>
<evidence type="ECO:0000256" key="8">
    <source>
        <dbReference type="HAMAP-Rule" id="MF_01961"/>
    </source>
</evidence>
<keyword evidence="4 8" id="KW-0560">Oxidoreductase</keyword>
<organism evidence="12 13">
    <name type="scientific">Mariniblastus fucicola</name>
    <dbReference type="NCBI Taxonomy" id="980251"/>
    <lineage>
        <taxon>Bacteria</taxon>
        <taxon>Pseudomonadati</taxon>
        <taxon>Planctomycetota</taxon>
        <taxon>Planctomycetia</taxon>
        <taxon>Pirellulales</taxon>
        <taxon>Pirellulaceae</taxon>
        <taxon>Mariniblastus</taxon>
    </lineage>
</organism>
<dbReference type="HAMAP" id="MF_01961">
    <property type="entry name" value="Catal_peroxid"/>
    <property type="match status" value="1"/>
</dbReference>
<feature type="cross-link" description="Tryptophyl-tyrosyl-methioninium (Tyr-Met) (with Trp-125)" evidence="8">
    <location>
        <begin position="265"/>
        <end position="291"/>
    </location>
</feature>
<comment type="PTM">
    <text evidence="8">Formation of the three residue Trp-Tyr-Met cross-link is important for the catalase, but not the peroxidase activity of the enzyme.</text>
</comment>
<name>A0A5B9PH63_9BACT</name>
<dbReference type="EMBL" id="CP042912">
    <property type="protein sequence ID" value="QEG24949.1"/>
    <property type="molecule type" value="Genomic_DNA"/>
</dbReference>
<evidence type="ECO:0000256" key="6">
    <source>
        <dbReference type="ARBA" id="ARBA00023324"/>
    </source>
</evidence>
<dbReference type="EC" id="1.11.1.21" evidence="8 9"/>
<dbReference type="NCBIfam" id="TIGR00198">
    <property type="entry name" value="cat_per_HPI"/>
    <property type="match status" value="1"/>
</dbReference>
<dbReference type="Gene3D" id="1.10.520.10">
    <property type="match status" value="2"/>
</dbReference>
<dbReference type="InterPro" id="IPR002016">
    <property type="entry name" value="Haem_peroxidase"/>
</dbReference>
<dbReference type="STRING" id="980251.GCA_001642875_04994"/>
<dbReference type="CDD" id="cd08200">
    <property type="entry name" value="catalase_peroxidase_2"/>
    <property type="match status" value="1"/>
</dbReference>
<comment type="cofactor">
    <cofactor evidence="8">
        <name>heme b</name>
        <dbReference type="ChEBI" id="CHEBI:60344"/>
    </cofactor>
    <text evidence="8">Binds 1 heme b (iron(II)-protoporphyrin IX) group per dimer.</text>
</comment>
<dbReference type="PRINTS" id="PR00458">
    <property type="entry name" value="PEROXIDASE"/>
</dbReference>
<dbReference type="GO" id="GO:0005829">
    <property type="term" value="C:cytosol"/>
    <property type="evidence" value="ECO:0007669"/>
    <property type="project" value="TreeGrafter"/>
</dbReference>
<evidence type="ECO:0000256" key="4">
    <source>
        <dbReference type="ARBA" id="ARBA00023002"/>
    </source>
</evidence>
<feature type="site" description="Transition state stabilizer" evidence="8">
    <location>
        <position position="122"/>
    </location>
</feature>
<keyword evidence="5 8" id="KW-0408">Iron</keyword>
<dbReference type="Proteomes" id="UP000322214">
    <property type="component" value="Chromosome"/>
</dbReference>
<dbReference type="InterPro" id="IPR010255">
    <property type="entry name" value="Haem_peroxidase_sf"/>
</dbReference>
<reference evidence="12 13" key="1">
    <citation type="submission" date="2019-08" db="EMBL/GenBank/DDBJ databases">
        <title>Deep-cultivation of Planctomycetes and their phenomic and genomic characterization uncovers novel biology.</title>
        <authorList>
            <person name="Wiegand S."/>
            <person name="Jogler M."/>
            <person name="Boedeker C."/>
            <person name="Pinto D."/>
            <person name="Vollmers J."/>
            <person name="Rivas-Marin E."/>
            <person name="Kohn T."/>
            <person name="Peeters S.H."/>
            <person name="Heuer A."/>
            <person name="Rast P."/>
            <person name="Oberbeckmann S."/>
            <person name="Bunk B."/>
            <person name="Jeske O."/>
            <person name="Meyerdierks A."/>
            <person name="Storesund J.E."/>
            <person name="Kallscheuer N."/>
            <person name="Luecker S."/>
            <person name="Lage O.M."/>
            <person name="Pohl T."/>
            <person name="Merkel B.J."/>
            <person name="Hornburger P."/>
            <person name="Mueller R.-W."/>
            <person name="Bruemmer F."/>
            <person name="Labrenz M."/>
            <person name="Spormann A.M."/>
            <person name="Op den Camp H."/>
            <person name="Overmann J."/>
            <person name="Amann R."/>
            <person name="Jetten M.S.M."/>
            <person name="Mascher T."/>
            <person name="Medema M.H."/>
            <person name="Devos D.P."/>
            <person name="Kaster A.-K."/>
            <person name="Ovreas L."/>
            <person name="Rohde M."/>
            <person name="Galperin M.Y."/>
            <person name="Jogler C."/>
        </authorList>
    </citation>
    <scope>NUCLEOTIDE SEQUENCE [LARGE SCALE GENOMIC DNA]</scope>
    <source>
        <strain evidence="12 13">FC18</strain>
    </source>
</reference>
<dbReference type="PANTHER" id="PTHR30555:SF0">
    <property type="entry name" value="CATALASE-PEROXIDASE"/>
    <property type="match status" value="1"/>
</dbReference>
<protein>
    <recommendedName>
        <fullName evidence="8 9">Catalase-peroxidase</fullName>
        <shortName evidence="8">CP</shortName>
        <ecNumber evidence="8 9">1.11.1.21</ecNumber>
    </recommendedName>
    <alternativeName>
        <fullName evidence="8">Peroxidase/catalase</fullName>
    </alternativeName>
</protein>
<evidence type="ECO:0000256" key="9">
    <source>
        <dbReference type="RuleBase" id="RU003451"/>
    </source>
</evidence>
<dbReference type="Pfam" id="PF00141">
    <property type="entry name" value="peroxidase"/>
    <property type="match status" value="2"/>
</dbReference>
<dbReference type="InterPro" id="IPR019793">
    <property type="entry name" value="Peroxidases_heam-ligand_BS"/>
</dbReference>
<dbReference type="InterPro" id="IPR019794">
    <property type="entry name" value="Peroxidases_AS"/>
</dbReference>
<comment type="function">
    <text evidence="8">Bifunctional enzyme with both catalase and broad-spectrum peroxidase activity.</text>
</comment>
<gene>
    <name evidence="12" type="primary">katG_2</name>
    <name evidence="8" type="synonym">katG</name>
    <name evidence="12" type="ORF">MFFC18_48720</name>
</gene>
<dbReference type="SUPFAM" id="SSF48113">
    <property type="entry name" value="Heme-dependent peroxidases"/>
    <property type="match status" value="2"/>
</dbReference>
<feature type="active site" description="Proton acceptor" evidence="8">
    <location>
        <position position="126"/>
    </location>
</feature>
<comment type="caution">
    <text evidence="8">Lacks conserved residue(s) required for the propagation of feature annotation.</text>
</comment>
<dbReference type="GO" id="GO:0042744">
    <property type="term" value="P:hydrogen peroxide catabolic process"/>
    <property type="evidence" value="ECO:0007669"/>
    <property type="project" value="UniProtKB-KW"/>
</dbReference>
<dbReference type="GO" id="GO:0070301">
    <property type="term" value="P:cellular response to hydrogen peroxide"/>
    <property type="evidence" value="ECO:0007669"/>
    <property type="project" value="TreeGrafter"/>
</dbReference>
<evidence type="ECO:0000313" key="12">
    <source>
        <dbReference type="EMBL" id="QEG24949.1"/>
    </source>
</evidence>
<evidence type="ECO:0000256" key="3">
    <source>
        <dbReference type="ARBA" id="ARBA00022723"/>
    </source>
</evidence>
<evidence type="ECO:0000256" key="5">
    <source>
        <dbReference type="ARBA" id="ARBA00023004"/>
    </source>
</evidence>
<proteinExistence type="inferred from homology"/>
<dbReference type="PRINTS" id="PR00460">
    <property type="entry name" value="BPEROXIDASE"/>
</dbReference>
<evidence type="ECO:0000256" key="1">
    <source>
        <dbReference type="ARBA" id="ARBA00022559"/>
    </source>
</evidence>
<dbReference type="RefSeq" id="WP_202907502.1">
    <property type="nucleotide sequence ID" value="NZ_CP042912.1"/>
</dbReference>
<dbReference type="GO" id="GO:0004096">
    <property type="term" value="F:catalase activity"/>
    <property type="evidence" value="ECO:0007669"/>
    <property type="project" value="UniProtKB-UniRule"/>
</dbReference>
<comment type="similarity">
    <text evidence="8 9">Belongs to the peroxidase family. Peroxidase/catalase subfamily.</text>
</comment>
<accession>A0A5B9PH63</accession>
<dbReference type="Gene3D" id="1.10.420.10">
    <property type="entry name" value="Peroxidase, domain 2"/>
    <property type="match status" value="2"/>
</dbReference>
<evidence type="ECO:0000313" key="13">
    <source>
        <dbReference type="Proteomes" id="UP000322214"/>
    </source>
</evidence>
<dbReference type="KEGG" id="mff:MFFC18_48720"/>
<keyword evidence="1 8" id="KW-0575">Peroxidase</keyword>
<keyword evidence="3 8" id="KW-0479">Metal-binding</keyword>
<feature type="region of interest" description="Disordered" evidence="10">
    <location>
        <begin position="1"/>
        <end position="34"/>
    </location>
</feature>
<evidence type="ECO:0000256" key="10">
    <source>
        <dbReference type="SAM" id="MobiDB-lite"/>
    </source>
</evidence>
<sequence length="794" mass="88074">MGDGSQSGKCPMSVDMSNGGHDTTTKVTGRAATQGACPFRGSRIGGAIGSEPQLDTWWPNRLKVELLHQNPIQADPLRDQNYAEEFSNIDYDALKADIREFLTTSVDWWPSDYHNYGPQMVRMAWHSAGTYRIADGRGGAGQAMQRFAPINSWWDNGNIDKSRRLLWPIKQKFGTALSWADLIILTGNVALEIMGFKTFGFAGGRIDAWESDRATYWGPETWQGDEKVGHPGEMVNLNKRWEGGPKEEHWDLENPLGATHQALIYVNPEGPGGSGDPVDSAREIRESFARMAMNDEETVALIAGGHAFGKSHGKVDANKIGPAPEGAPMQAMGMGWQNPEGTGFAQYTMTNGIEGSWTPNPTQWDNDYLTNLFKYEWEPKKSPAGALQWTPVDSDAPKTPDAHIEGKFEPLMMMTSDLALKTDPAYKAICEKFLEDFDYFADAFARAWYKLTHRDMGPVDRYVGPEVPKEVLPWQDPLPQLDYETVNDSDVAELKKSVLDSGLSVSQLVAAAWASASTYRDSDKRGGANGARVRLAPQKDWEVNNPQLLAETLQGLEKIQSQFNDAQSGDKKISMADLIVLAGCAAVEKAAKDAGVETTVPFVPGRTDTTQEWTDGESFEWLKPVVDGFRNYRNEEVSYKVASEHLFLDKAQLLALTAPEWTAISGGLKVLNINYDGSQHGLFTDKPGVLSNDFFSVLSSMEYEWKPQDAHELMFDINDRQSGETKFTATRCDLVFGSNSQLRQVVEVYAGSDGHPRFVRDFVRAWHKVMMLDRFDVPEARAEAMAASWSTAAV</sequence>
<dbReference type="PROSITE" id="PS00436">
    <property type="entry name" value="PEROXIDASE_2"/>
    <property type="match status" value="1"/>
</dbReference>
<keyword evidence="6 8" id="KW-0376">Hydrogen peroxide</keyword>
<keyword evidence="2 8" id="KW-0349">Heme</keyword>
<dbReference type="NCBIfam" id="NF011635">
    <property type="entry name" value="PRK15061.1"/>
    <property type="match status" value="1"/>
</dbReference>
<comment type="subunit">
    <text evidence="8">Homodimer or homotetramer.</text>
</comment>
<dbReference type="PANTHER" id="PTHR30555">
    <property type="entry name" value="HYDROPEROXIDASE I, BIFUNCTIONAL CATALASE-PEROXIDASE"/>
    <property type="match status" value="1"/>
</dbReference>